<dbReference type="EMBL" id="JXBC01000003">
    <property type="protein sequence ID" value="KIU11317.1"/>
    <property type="molecule type" value="Genomic_DNA"/>
</dbReference>
<organism evidence="1 2">
    <name type="scientific">Bacillus subtilis</name>
    <dbReference type="NCBI Taxonomy" id="1423"/>
    <lineage>
        <taxon>Bacteria</taxon>
        <taxon>Bacillati</taxon>
        <taxon>Bacillota</taxon>
        <taxon>Bacilli</taxon>
        <taxon>Bacillales</taxon>
        <taxon>Bacillaceae</taxon>
        <taxon>Bacillus</taxon>
    </lineage>
</organism>
<evidence type="ECO:0000313" key="1">
    <source>
        <dbReference type="EMBL" id="KIU11317.1"/>
    </source>
</evidence>
<evidence type="ECO:0008006" key="3">
    <source>
        <dbReference type="Google" id="ProtNLM"/>
    </source>
</evidence>
<dbReference type="PATRIC" id="fig|1423.173.peg.1967"/>
<comment type="caution">
    <text evidence="1">The sequence shown here is derived from an EMBL/GenBank/DDBJ whole genome shotgun (WGS) entry which is preliminary data.</text>
</comment>
<gene>
    <name evidence="1" type="ORF">SC09_Contig24orf00258</name>
</gene>
<dbReference type="AlphaFoldDB" id="A0A0D1KYT4"/>
<name>A0A0D1KYT4_BACIU</name>
<reference evidence="1 2" key="1">
    <citation type="submission" date="2014-12" db="EMBL/GenBank/DDBJ databases">
        <title>Comparative genome analysis of Bacillus coagulans HM-08, Clostridium butyricum HM-68, Bacillus subtilis HM-66 and Bacillus licheniformis BL-09.</title>
        <authorList>
            <person name="Zhang H."/>
        </authorList>
    </citation>
    <scope>NUCLEOTIDE SEQUENCE [LARGE SCALE GENOMIC DNA]</scope>
    <source>
        <strain evidence="1 2">HM-66</strain>
    </source>
</reference>
<dbReference type="Pfam" id="PF10819">
    <property type="entry name" value="DUF2564"/>
    <property type="match status" value="1"/>
</dbReference>
<proteinExistence type="predicted"/>
<accession>A0A0D1KYT4</accession>
<protein>
    <recommendedName>
        <fullName evidence="3">DUF2564 family protein</fullName>
    </recommendedName>
</protein>
<evidence type="ECO:0000313" key="2">
    <source>
        <dbReference type="Proteomes" id="UP000032247"/>
    </source>
</evidence>
<dbReference type="Proteomes" id="UP000032247">
    <property type="component" value="Unassembled WGS sequence"/>
</dbReference>
<dbReference type="InterPro" id="IPR020314">
    <property type="entry name" value="Uncharacterised_YpzA"/>
</dbReference>
<sequence length="90" mass="10161">MVTSEFHNEDQTGFTDKRQLELAVETAQKTTGAATRGQSKTLVDSAYQAIEDARELSQSEELAALDDPEFVKQQQQLLDDSEHQLDEFKE</sequence>